<dbReference type="GO" id="GO:0019433">
    <property type="term" value="P:triglyceride catabolic process"/>
    <property type="evidence" value="ECO:0007669"/>
    <property type="project" value="TreeGrafter"/>
</dbReference>
<gene>
    <name evidence="5" type="ORF">LMG32879_000849</name>
</gene>
<keyword evidence="6" id="KW-1185">Reference proteome</keyword>
<dbReference type="Pfam" id="PF07859">
    <property type="entry name" value="Abhydrolase_3"/>
    <property type="match status" value="1"/>
</dbReference>
<dbReference type="RefSeq" id="WP_289840748.1">
    <property type="nucleotide sequence ID" value="NZ_CATKSH010000003.1"/>
</dbReference>
<dbReference type="PANTHER" id="PTHR23025:SF4">
    <property type="entry name" value="ALPHA_BETA HYDROLASE FOLD-3 DOMAIN-CONTAINING PROTEIN"/>
    <property type="match status" value="1"/>
</dbReference>
<dbReference type="EMBL" id="CATKSH010000003">
    <property type="protein sequence ID" value="CAI9120021.1"/>
    <property type="molecule type" value="Genomic_DNA"/>
</dbReference>
<dbReference type="SUPFAM" id="SSF53474">
    <property type="entry name" value="alpha/beta-Hydrolases"/>
    <property type="match status" value="1"/>
</dbReference>
<dbReference type="InterPro" id="IPR002168">
    <property type="entry name" value="Lipase_GDXG_HIS_AS"/>
</dbReference>
<evidence type="ECO:0000259" key="4">
    <source>
        <dbReference type="Pfam" id="PF07859"/>
    </source>
</evidence>
<keyword evidence="2 5" id="KW-0378">Hydrolase</keyword>
<dbReference type="AlphaFoldDB" id="A0AA35Y2N0"/>
<dbReference type="PANTHER" id="PTHR23025">
    <property type="entry name" value="TRIACYLGLYCEROL LIPASE"/>
    <property type="match status" value="1"/>
</dbReference>
<dbReference type="Gene3D" id="3.40.50.1820">
    <property type="entry name" value="alpha/beta hydrolase"/>
    <property type="match status" value="1"/>
</dbReference>
<sequence>MMTASLRPTIFYRILLQALSLMSARRRRGSGSSRASSAQVGQILAPVVDQASMLAALRRMTGRPSFPEKLSSMQIRAWSEIEVPGGKVGQTRPARLYRPRGRIGGVVLFLHGGGFVHCDLVSHHGICCRLAREAGAMVLSLDYRLAPENPFPAAIEDSWAALRWLGDVARMYGLPMAVAGDSAGGNIAAVIAQLARDERGPELAAQLLFYPALSGIDEPETRQLYASGYLLTRRIMEWYARQYVADEAYLTHPLFAPASVERLDGLPPAMIVTAEFDPLRGDGEVYARKLDLAGVPVRLRQMRGAIHGFLNFYVLTRDGRRAIREGGEFLGRAFVKAARNAASFSSVK</sequence>
<protein>
    <submittedName>
        <fullName evidence="5">Alpha/beta hydrolase</fullName>
    </submittedName>
</protein>
<dbReference type="GO" id="GO:0005829">
    <property type="term" value="C:cytosol"/>
    <property type="evidence" value="ECO:0007669"/>
    <property type="project" value="TreeGrafter"/>
</dbReference>
<dbReference type="PROSITE" id="PS01173">
    <property type="entry name" value="LIPASE_GDXG_HIS"/>
    <property type="match status" value="1"/>
</dbReference>
<dbReference type="InterPro" id="IPR033140">
    <property type="entry name" value="Lipase_GDXG_put_SER_AS"/>
</dbReference>
<feature type="active site" evidence="3">
    <location>
        <position position="182"/>
    </location>
</feature>
<evidence type="ECO:0000313" key="5">
    <source>
        <dbReference type="EMBL" id="CAI9120021.1"/>
    </source>
</evidence>
<dbReference type="Proteomes" id="UP001176960">
    <property type="component" value="Unassembled WGS sequence"/>
</dbReference>
<dbReference type="GO" id="GO:0004771">
    <property type="term" value="F:sterol ester esterase activity"/>
    <property type="evidence" value="ECO:0007669"/>
    <property type="project" value="TreeGrafter"/>
</dbReference>
<evidence type="ECO:0000256" key="1">
    <source>
        <dbReference type="ARBA" id="ARBA00010515"/>
    </source>
</evidence>
<dbReference type="InterPro" id="IPR013094">
    <property type="entry name" value="AB_hydrolase_3"/>
</dbReference>
<reference evidence="5" key="1">
    <citation type="submission" date="2023-03" db="EMBL/GenBank/DDBJ databases">
        <authorList>
            <person name="Cleenwerck I."/>
        </authorList>
    </citation>
    <scope>NUCLEOTIDE SEQUENCE</scope>
    <source>
        <strain evidence="5">LMG 32879</strain>
    </source>
</reference>
<dbReference type="PROSITE" id="PS01174">
    <property type="entry name" value="LIPASE_GDXG_SER"/>
    <property type="match status" value="1"/>
</dbReference>
<dbReference type="InterPro" id="IPR029058">
    <property type="entry name" value="AB_hydrolase_fold"/>
</dbReference>
<comment type="caution">
    <text evidence="5">The sequence shown here is derived from an EMBL/GenBank/DDBJ whole genome shotgun (WGS) entry which is preliminary data.</text>
</comment>
<organism evidence="5 6">
    <name type="scientific">Brytella acorum</name>
    <dbReference type="NCBI Taxonomy" id="2959299"/>
    <lineage>
        <taxon>Bacteria</taxon>
        <taxon>Pseudomonadati</taxon>
        <taxon>Pseudomonadota</taxon>
        <taxon>Alphaproteobacteria</taxon>
        <taxon>Acetobacterales</taxon>
        <taxon>Acetobacteraceae</taxon>
        <taxon>Brytella</taxon>
    </lineage>
</organism>
<dbReference type="GO" id="GO:0004806">
    <property type="term" value="F:triacylglycerol lipase activity"/>
    <property type="evidence" value="ECO:0007669"/>
    <property type="project" value="TreeGrafter"/>
</dbReference>
<name>A0AA35Y2N0_9PROT</name>
<evidence type="ECO:0000313" key="6">
    <source>
        <dbReference type="Proteomes" id="UP001176960"/>
    </source>
</evidence>
<comment type="similarity">
    <text evidence="1">Belongs to the 'GDXG' lipolytic enzyme family.</text>
</comment>
<accession>A0AA35Y2N0</accession>
<proteinExistence type="inferred from homology"/>
<feature type="domain" description="Alpha/beta hydrolase fold-3" evidence="4">
    <location>
        <begin position="107"/>
        <end position="310"/>
    </location>
</feature>
<evidence type="ECO:0000256" key="2">
    <source>
        <dbReference type="ARBA" id="ARBA00022801"/>
    </source>
</evidence>
<evidence type="ECO:0000256" key="3">
    <source>
        <dbReference type="PROSITE-ProRule" id="PRU10038"/>
    </source>
</evidence>